<name>A0A9X2Z2F1_9BACT</name>
<evidence type="ECO:0000313" key="2">
    <source>
        <dbReference type="Proteomes" id="UP001155034"/>
    </source>
</evidence>
<gene>
    <name evidence="1" type="ORF">GGP82_003426</name>
</gene>
<sequence length="74" mass="7826">MPARWSAKSAAQQGGGWGESALDELPLAQLVTEAHCLPNGWVRETARDAADSALNWTIGMAAGDMIVLSLSLFL</sequence>
<evidence type="ECO:0000313" key="1">
    <source>
        <dbReference type="EMBL" id="MCS3866843.1"/>
    </source>
</evidence>
<dbReference type="Proteomes" id="UP001155034">
    <property type="component" value="Unassembled WGS sequence"/>
</dbReference>
<proteinExistence type="predicted"/>
<organism evidence="1 2">
    <name type="scientific">Salinibacter ruber</name>
    <dbReference type="NCBI Taxonomy" id="146919"/>
    <lineage>
        <taxon>Bacteria</taxon>
        <taxon>Pseudomonadati</taxon>
        <taxon>Rhodothermota</taxon>
        <taxon>Rhodothermia</taxon>
        <taxon>Rhodothermales</taxon>
        <taxon>Salinibacteraceae</taxon>
        <taxon>Salinibacter</taxon>
    </lineage>
</organism>
<dbReference type="EMBL" id="JANTYZ010000023">
    <property type="protein sequence ID" value="MCS3866843.1"/>
    <property type="molecule type" value="Genomic_DNA"/>
</dbReference>
<accession>A0A9X2Z2F1</accession>
<reference evidence="1" key="1">
    <citation type="submission" date="2022-08" db="EMBL/GenBank/DDBJ databases">
        <title>Genomic Encyclopedia of Type Strains, Phase V (KMG-V): Genome sequencing to study the core and pangenomes of soil and plant-associated prokaryotes.</title>
        <authorList>
            <person name="Whitman W."/>
        </authorList>
    </citation>
    <scope>NUCLEOTIDE SEQUENCE</scope>
    <source>
        <strain evidence="1">SP2016B</strain>
    </source>
</reference>
<comment type="caution">
    <text evidence="1">The sequence shown here is derived from an EMBL/GenBank/DDBJ whole genome shotgun (WGS) entry which is preliminary data.</text>
</comment>
<dbReference type="AlphaFoldDB" id="A0A9X2Z2F1"/>
<protein>
    <submittedName>
        <fullName evidence="1">Uncharacterized protein</fullName>
    </submittedName>
</protein>